<proteinExistence type="inferred from homology"/>
<dbReference type="PANTHER" id="PTHR21495">
    <property type="entry name" value="NUCLEOPORIN-RELATED"/>
    <property type="match status" value="1"/>
</dbReference>
<evidence type="ECO:0000256" key="3">
    <source>
        <dbReference type="ARBA" id="ARBA00022525"/>
    </source>
</evidence>
<organism evidence="5 6">
    <name type="scientific">Dioscorea cayennensis subsp. rotundata</name>
    <name type="common">White Guinea yam</name>
    <name type="synonym">Dioscorea rotundata</name>
    <dbReference type="NCBI Taxonomy" id="55577"/>
    <lineage>
        <taxon>Eukaryota</taxon>
        <taxon>Viridiplantae</taxon>
        <taxon>Streptophyta</taxon>
        <taxon>Embryophyta</taxon>
        <taxon>Tracheophyta</taxon>
        <taxon>Spermatophyta</taxon>
        <taxon>Magnoliopsida</taxon>
        <taxon>Liliopsida</taxon>
        <taxon>Dioscoreales</taxon>
        <taxon>Dioscoreaceae</taxon>
        <taxon>Dioscorea</taxon>
    </lineage>
</organism>
<protein>
    <recommendedName>
        <fullName evidence="4">Dirigent protein</fullName>
    </recommendedName>
</protein>
<dbReference type="Pfam" id="PF03018">
    <property type="entry name" value="Dirigent"/>
    <property type="match status" value="1"/>
</dbReference>
<comment type="similarity">
    <text evidence="1 4">Belongs to the plant dirigent protein family.</text>
</comment>
<name>A0AB40ATR8_DIOCR</name>
<comment type="function">
    <text evidence="4">Dirigent proteins impart stereoselectivity on the phenoxy radical-coupling reaction, yielding optically active lignans from two molecules of coniferyl alcohol in the biosynthesis of lignans, flavonolignans, and alkaloids and thus plays a central role in plant secondary metabolism.</text>
</comment>
<evidence type="ECO:0000256" key="2">
    <source>
        <dbReference type="ARBA" id="ARBA00011738"/>
    </source>
</evidence>
<feature type="chain" id="PRO_5044044423" description="Dirigent protein" evidence="4">
    <location>
        <begin position="26"/>
        <end position="188"/>
    </location>
</feature>
<comment type="subunit">
    <text evidence="2 4">Homodimer.</text>
</comment>
<dbReference type="GO" id="GO:0048046">
    <property type="term" value="C:apoplast"/>
    <property type="evidence" value="ECO:0007669"/>
    <property type="project" value="UniProtKB-SubCell"/>
</dbReference>
<keyword evidence="4" id="KW-0732">Signal</keyword>
<dbReference type="Proteomes" id="UP001515500">
    <property type="component" value="Unplaced"/>
</dbReference>
<reference evidence="6" key="1">
    <citation type="submission" date="2025-08" db="UniProtKB">
        <authorList>
            <consortium name="RefSeq"/>
        </authorList>
    </citation>
    <scope>IDENTIFICATION</scope>
</reference>
<comment type="subcellular location">
    <subcellularLocation>
        <location evidence="4">Secreted</location>
        <location evidence="4">Extracellular space</location>
        <location evidence="4">Apoplast</location>
    </subcellularLocation>
</comment>
<keyword evidence="3 4" id="KW-0964">Secreted</keyword>
<accession>A0AB40ATR8</accession>
<keyword evidence="5" id="KW-1185">Reference proteome</keyword>
<feature type="signal peptide" evidence="4">
    <location>
        <begin position="1"/>
        <end position="25"/>
    </location>
</feature>
<dbReference type="AlphaFoldDB" id="A0AB40ATR8"/>
<dbReference type="RefSeq" id="XP_039118457.1">
    <property type="nucleotide sequence ID" value="XM_039262523.1"/>
</dbReference>
<evidence type="ECO:0000313" key="5">
    <source>
        <dbReference type="Proteomes" id="UP001515500"/>
    </source>
</evidence>
<dbReference type="GeneID" id="120254404"/>
<dbReference type="InterPro" id="IPR044859">
    <property type="entry name" value="Allene_oxi_cyc_Dirigent"/>
</dbReference>
<keyword evidence="4" id="KW-0052">Apoplast</keyword>
<evidence type="ECO:0000313" key="6">
    <source>
        <dbReference type="RefSeq" id="XP_039118457.1"/>
    </source>
</evidence>
<dbReference type="GO" id="GO:0009699">
    <property type="term" value="P:phenylpropanoid biosynthetic process"/>
    <property type="evidence" value="ECO:0007669"/>
    <property type="project" value="UniProtKB-ARBA"/>
</dbReference>
<dbReference type="Gene3D" id="2.40.480.10">
    <property type="entry name" value="Allene oxide cyclase-like"/>
    <property type="match status" value="1"/>
</dbReference>
<evidence type="ECO:0000256" key="1">
    <source>
        <dbReference type="ARBA" id="ARBA00010746"/>
    </source>
</evidence>
<evidence type="ECO:0000256" key="4">
    <source>
        <dbReference type="RuleBase" id="RU363099"/>
    </source>
</evidence>
<dbReference type="InterPro" id="IPR004265">
    <property type="entry name" value="Dirigent"/>
</dbReference>
<sequence>MNNKSMNNVNHLLLLLLFFVVTVVSQGHAPFSIVKEKVTHLHFFYQERLTGDNPTAVLAAKPKDTRVDPSNLLPFGAAYVLEAPLTEGQDPNSKVVGKAQGLGVSADQDTTIVVFMVDYGFTSGEFSGSSFSVMSRNPLLETDRELAIVGGRGKFRMARGFATLHTNYMNITSGFFTVEYHVVLFHYE</sequence>
<gene>
    <name evidence="6" type="primary">LOC120254404</name>
</gene>